<evidence type="ECO:0000256" key="5">
    <source>
        <dbReference type="ARBA" id="ARBA00022989"/>
    </source>
</evidence>
<feature type="transmembrane region" description="Helical" evidence="7">
    <location>
        <begin position="80"/>
        <end position="98"/>
    </location>
</feature>
<organism evidence="8 9">
    <name type="scientific">Haliangium ochraceum (strain DSM 14365 / JCM 11303 / SMP-2)</name>
    <dbReference type="NCBI Taxonomy" id="502025"/>
    <lineage>
        <taxon>Bacteria</taxon>
        <taxon>Pseudomonadati</taxon>
        <taxon>Myxococcota</taxon>
        <taxon>Polyangia</taxon>
        <taxon>Haliangiales</taxon>
        <taxon>Kofleriaceae</taxon>
        <taxon>Haliangium</taxon>
    </lineage>
</organism>
<keyword evidence="3" id="KW-1003">Cell membrane</keyword>
<evidence type="ECO:0000256" key="1">
    <source>
        <dbReference type="ARBA" id="ARBA00004651"/>
    </source>
</evidence>
<evidence type="ECO:0000256" key="6">
    <source>
        <dbReference type="ARBA" id="ARBA00023136"/>
    </source>
</evidence>
<dbReference type="EMBL" id="CP001804">
    <property type="protein sequence ID" value="ACY16137.1"/>
    <property type="molecule type" value="Genomic_DNA"/>
</dbReference>
<dbReference type="PANTHER" id="PTHR33452">
    <property type="entry name" value="OXIDOREDUCTASE CATD-RELATED"/>
    <property type="match status" value="1"/>
</dbReference>
<proteinExistence type="inferred from homology"/>
<evidence type="ECO:0000256" key="4">
    <source>
        <dbReference type="ARBA" id="ARBA00022692"/>
    </source>
</evidence>
<dbReference type="Proteomes" id="UP000001880">
    <property type="component" value="Chromosome"/>
</dbReference>
<name>D0LX95_HALO1</name>
<evidence type="ECO:0000256" key="7">
    <source>
        <dbReference type="SAM" id="Phobius"/>
    </source>
</evidence>
<dbReference type="STRING" id="502025.Hoch_3635"/>
<sequence>MTKQTSTSLGLLLLRVSIASMMLFGHGLPKLLDFGEKSANFPDPLGIGNTVSMAAAVFGEVVCAAFIIVGLFTRAAAIPFLFTMLVAAFVVHSADPWAKKEFAILYAIPALSLLFTGAGAFSIDGWRKRST</sequence>
<evidence type="ECO:0000256" key="2">
    <source>
        <dbReference type="ARBA" id="ARBA00006679"/>
    </source>
</evidence>
<dbReference type="GO" id="GO:0005886">
    <property type="term" value="C:plasma membrane"/>
    <property type="evidence" value="ECO:0007669"/>
    <property type="project" value="UniProtKB-SubCell"/>
</dbReference>
<evidence type="ECO:0000313" key="8">
    <source>
        <dbReference type="EMBL" id="ACY16137.1"/>
    </source>
</evidence>
<dbReference type="eggNOG" id="COG2259">
    <property type="taxonomic scope" value="Bacteria"/>
</dbReference>
<accession>D0LX95</accession>
<gene>
    <name evidence="8" type="ordered locus">Hoch_3635</name>
</gene>
<evidence type="ECO:0000313" key="9">
    <source>
        <dbReference type="Proteomes" id="UP000001880"/>
    </source>
</evidence>
<dbReference type="InterPro" id="IPR051907">
    <property type="entry name" value="DoxX-like_oxidoreductase"/>
</dbReference>
<dbReference type="OrthoDB" id="9813193at2"/>
<dbReference type="AlphaFoldDB" id="D0LX95"/>
<feature type="transmembrane region" description="Helical" evidence="7">
    <location>
        <begin position="12"/>
        <end position="32"/>
    </location>
</feature>
<feature type="transmembrane region" description="Helical" evidence="7">
    <location>
        <begin position="52"/>
        <end position="73"/>
    </location>
</feature>
<keyword evidence="4 7" id="KW-0812">Transmembrane</keyword>
<dbReference type="KEGG" id="hoh:Hoch_3635"/>
<dbReference type="Pfam" id="PF07681">
    <property type="entry name" value="DoxX"/>
    <property type="match status" value="1"/>
</dbReference>
<keyword evidence="5 7" id="KW-1133">Transmembrane helix</keyword>
<feature type="transmembrane region" description="Helical" evidence="7">
    <location>
        <begin position="104"/>
        <end position="123"/>
    </location>
</feature>
<comment type="subcellular location">
    <subcellularLocation>
        <location evidence="1">Cell membrane</location>
        <topology evidence="1">Multi-pass membrane protein</topology>
    </subcellularLocation>
</comment>
<evidence type="ECO:0000256" key="3">
    <source>
        <dbReference type="ARBA" id="ARBA00022475"/>
    </source>
</evidence>
<comment type="similarity">
    <text evidence="2">Belongs to the DoxX family.</text>
</comment>
<dbReference type="PANTHER" id="PTHR33452:SF1">
    <property type="entry name" value="INNER MEMBRANE PROTEIN YPHA-RELATED"/>
    <property type="match status" value="1"/>
</dbReference>
<dbReference type="HOGENOM" id="CLU_058421_6_5_7"/>
<dbReference type="RefSeq" id="WP_012828736.1">
    <property type="nucleotide sequence ID" value="NC_013440.1"/>
</dbReference>
<protein>
    <submittedName>
        <fullName evidence="8">DoxX family protein</fullName>
    </submittedName>
</protein>
<reference evidence="8 9" key="1">
    <citation type="journal article" date="2010" name="Stand. Genomic Sci.">
        <title>Complete genome sequence of Haliangium ochraceum type strain (SMP-2).</title>
        <authorList>
            <consortium name="US DOE Joint Genome Institute (JGI-PGF)"/>
            <person name="Ivanova N."/>
            <person name="Daum C."/>
            <person name="Lang E."/>
            <person name="Abt B."/>
            <person name="Kopitz M."/>
            <person name="Saunders E."/>
            <person name="Lapidus A."/>
            <person name="Lucas S."/>
            <person name="Glavina Del Rio T."/>
            <person name="Nolan M."/>
            <person name="Tice H."/>
            <person name="Copeland A."/>
            <person name="Cheng J.F."/>
            <person name="Chen F."/>
            <person name="Bruce D."/>
            <person name="Goodwin L."/>
            <person name="Pitluck S."/>
            <person name="Mavromatis K."/>
            <person name="Pati A."/>
            <person name="Mikhailova N."/>
            <person name="Chen A."/>
            <person name="Palaniappan K."/>
            <person name="Land M."/>
            <person name="Hauser L."/>
            <person name="Chang Y.J."/>
            <person name="Jeffries C.D."/>
            <person name="Detter J.C."/>
            <person name="Brettin T."/>
            <person name="Rohde M."/>
            <person name="Goker M."/>
            <person name="Bristow J."/>
            <person name="Markowitz V."/>
            <person name="Eisen J.A."/>
            <person name="Hugenholtz P."/>
            <person name="Kyrpides N.C."/>
            <person name="Klenk H.P."/>
        </authorList>
    </citation>
    <scope>NUCLEOTIDE SEQUENCE [LARGE SCALE GENOMIC DNA]</scope>
    <source>
        <strain evidence="9">DSM 14365 / CIP 107738 / JCM 11303 / AJ 13395 / SMP-2</strain>
    </source>
</reference>
<dbReference type="InterPro" id="IPR032808">
    <property type="entry name" value="DoxX"/>
</dbReference>
<keyword evidence="9" id="KW-1185">Reference proteome</keyword>
<keyword evidence="6 7" id="KW-0472">Membrane</keyword>